<reference evidence="3" key="1">
    <citation type="submission" date="2024-02" db="EMBL/GenBank/DDBJ databases">
        <title>Tomenella chthoni gen. nov. sp. nov., a member of the family Jonesiaceae isolated from bat guano.</title>
        <authorList>
            <person name="Miller S.L."/>
            <person name="King J."/>
            <person name="Sankaranarayanan K."/>
            <person name="Lawson P.A."/>
        </authorList>
    </citation>
    <scope>NUCLEOTIDE SEQUENCE</scope>
    <source>
        <strain evidence="3">BS-20</strain>
    </source>
</reference>
<dbReference type="InterPro" id="IPR009936">
    <property type="entry name" value="DUF1468"/>
</dbReference>
<feature type="domain" description="DUF1468" evidence="2">
    <location>
        <begin position="14"/>
        <end position="147"/>
    </location>
</feature>
<name>A0AAU7DS84_9MICO</name>
<feature type="transmembrane region" description="Helical" evidence="1">
    <location>
        <begin position="43"/>
        <end position="60"/>
    </location>
</feature>
<feature type="transmembrane region" description="Helical" evidence="1">
    <location>
        <begin position="12"/>
        <end position="31"/>
    </location>
</feature>
<accession>A0AAU7DS84</accession>
<keyword evidence="1" id="KW-1133">Transmembrane helix</keyword>
<dbReference type="EMBL" id="CP146203">
    <property type="protein sequence ID" value="XBH20794.1"/>
    <property type="molecule type" value="Genomic_DNA"/>
</dbReference>
<feature type="transmembrane region" description="Helical" evidence="1">
    <location>
        <begin position="123"/>
        <end position="146"/>
    </location>
</feature>
<gene>
    <name evidence="3" type="ORF">V5R04_11220</name>
</gene>
<protein>
    <submittedName>
        <fullName evidence="3">Tripartite tricarboxylate transporter TctB family protein</fullName>
    </submittedName>
</protein>
<organism evidence="3">
    <name type="scientific">Jonesiaceae bacterium BS-20</name>
    <dbReference type="NCBI Taxonomy" id="3120821"/>
    <lineage>
        <taxon>Bacteria</taxon>
        <taxon>Bacillati</taxon>
        <taxon>Actinomycetota</taxon>
        <taxon>Actinomycetes</taxon>
        <taxon>Micrococcales</taxon>
        <taxon>Jonesiaceae</taxon>
    </lineage>
</organism>
<proteinExistence type="predicted"/>
<evidence type="ECO:0000259" key="2">
    <source>
        <dbReference type="Pfam" id="PF07331"/>
    </source>
</evidence>
<keyword evidence="1" id="KW-0812">Transmembrane</keyword>
<dbReference type="AlphaFoldDB" id="A0AAU7DS84"/>
<dbReference type="Pfam" id="PF07331">
    <property type="entry name" value="TctB"/>
    <property type="match status" value="1"/>
</dbReference>
<evidence type="ECO:0000313" key="3">
    <source>
        <dbReference type="EMBL" id="XBH20794.1"/>
    </source>
</evidence>
<keyword evidence="1" id="KW-0472">Membrane</keyword>
<sequence length="155" mass="16544">MKNLTTKFPQFLIGSSFLIVAVAAFMGALAIDDEASPGDPGPASYPIFVIGLIFVCAALLTISQNKAQAETDQKLRPNKQLVMLVVSLGAYIALLVPLGYLLSTYVFTGVVLRIAGERRPLVIAIYAFGIPSVIFYVFTSFLGVSLPSGVLESLL</sequence>
<feature type="transmembrane region" description="Helical" evidence="1">
    <location>
        <begin position="81"/>
        <end position="103"/>
    </location>
</feature>
<evidence type="ECO:0000256" key="1">
    <source>
        <dbReference type="SAM" id="Phobius"/>
    </source>
</evidence>